<dbReference type="Proteomes" id="UP000184139">
    <property type="component" value="Unassembled WGS sequence"/>
</dbReference>
<sequence>MNKNDLKNPLIQSGAILLVVFLLISIVANSEPDGFLGSISGLASGLLFIIGLFLAIIISIAIIIGLFIAAVSIHSIDKARDLSRQLKETLINLWERLGGGNVARLVVKRDAADDSTITGGSVAPDAQYDQLARQVATLHSRMQEQQSHLATAATSLAALQHEVSNLQQSTDESLPAPAHDHQEMMEQFQTVAEKLDGLTARLDTLERRMDEQLSQLTSDIDELREKTALPDVVAGILSYVDRPEDRELITSKAEEAVARGMTYAQIDEFFKNSLSPEVFEVLESHPRLTKDFIRSVKKRFE</sequence>
<feature type="transmembrane region" description="Helical" evidence="2">
    <location>
        <begin position="46"/>
        <end position="73"/>
    </location>
</feature>
<keyword evidence="2" id="KW-0472">Membrane</keyword>
<organism evidence="3 4">
    <name type="scientific">Desulfofustis glycolicus DSM 9705</name>
    <dbReference type="NCBI Taxonomy" id="1121409"/>
    <lineage>
        <taxon>Bacteria</taxon>
        <taxon>Pseudomonadati</taxon>
        <taxon>Thermodesulfobacteriota</taxon>
        <taxon>Desulfobulbia</taxon>
        <taxon>Desulfobulbales</taxon>
        <taxon>Desulfocapsaceae</taxon>
        <taxon>Desulfofustis</taxon>
    </lineage>
</organism>
<keyword evidence="2" id="KW-1133">Transmembrane helix</keyword>
<accession>A0A1M5VTE0</accession>
<dbReference type="Gene3D" id="1.20.1170.10">
    <property type="match status" value="1"/>
</dbReference>
<gene>
    <name evidence="3" type="ORF">SAMN02745124_01901</name>
</gene>
<dbReference type="RefSeq" id="WP_073375502.1">
    <property type="nucleotide sequence ID" value="NZ_FQXS01000009.1"/>
</dbReference>
<evidence type="ECO:0000256" key="2">
    <source>
        <dbReference type="SAM" id="Phobius"/>
    </source>
</evidence>
<protein>
    <submittedName>
        <fullName evidence="3">Uncharacterized protein</fullName>
    </submittedName>
</protein>
<feature type="coiled-coil region" evidence="1">
    <location>
        <begin position="188"/>
        <end position="226"/>
    </location>
</feature>
<keyword evidence="1" id="KW-0175">Coiled coil</keyword>
<evidence type="ECO:0000313" key="4">
    <source>
        <dbReference type="Proteomes" id="UP000184139"/>
    </source>
</evidence>
<dbReference type="EMBL" id="FQXS01000009">
    <property type="protein sequence ID" value="SHH78522.1"/>
    <property type="molecule type" value="Genomic_DNA"/>
</dbReference>
<evidence type="ECO:0000313" key="3">
    <source>
        <dbReference type="EMBL" id="SHH78522.1"/>
    </source>
</evidence>
<keyword evidence="2" id="KW-0812">Transmembrane</keyword>
<keyword evidence="4" id="KW-1185">Reference proteome</keyword>
<evidence type="ECO:0000256" key="1">
    <source>
        <dbReference type="SAM" id="Coils"/>
    </source>
</evidence>
<reference evidence="3 4" key="1">
    <citation type="submission" date="2016-11" db="EMBL/GenBank/DDBJ databases">
        <authorList>
            <person name="Jaros S."/>
            <person name="Januszkiewicz K."/>
            <person name="Wedrychowicz H."/>
        </authorList>
    </citation>
    <scope>NUCLEOTIDE SEQUENCE [LARGE SCALE GENOMIC DNA]</scope>
    <source>
        <strain evidence="3 4">DSM 9705</strain>
    </source>
</reference>
<proteinExistence type="predicted"/>
<dbReference type="AlphaFoldDB" id="A0A1M5VTE0"/>
<dbReference type="OrthoDB" id="5430819at2"/>
<name>A0A1M5VTE0_9BACT</name>